<dbReference type="AlphaFoldDB" id="A0A168M1W5"/>
<reference evidence="2 3" key="1">
    <citation type="journal article" date="2015" name="Int. J. Syst. Evol. Microbiol.">
        <title>Erythrobacter atlanticus sp. nov., a bacterium from ocean sediment able to degrade polycyclic aromatic hydrocarbons.</title>
        <authorList>
            <person name="Zhuang L."/>
            <person name="Liu Y."/>
            <person name="Wang L."/>
            <person name="Wang W."/>
            <person name="Shao Z."/>
        </authorList>
    </citation>
    <scope>NUCLEOTIDE SEQUENCE [LARGE SCALE GENOMIC DNA]</scope>
    <source>
        <strain evidence="3">s21-N3</strain>
    </source>
</reference>
<dbReference type="Proteomes" id="UP000059113">
    <property type="component" value="Chromosome"/>
</dbReference>
<sequence>MVVAAFDGSNRAAIKPSKADIFIFACYIATYAVFSLKQ</sequence>
<dbReference type="KEGG" id="ery:CP97_14749"/>
<evidence type="ECO:0000313" key="3">
    <source>
        <dbReference type="Proteomes" id="UP000059113"/>
    </source>
</evidence>
<organism evidence="2 3">
    <name type="scientific">Aurantiacibacter atlanticus</name>
    <dbReference type="NCBI Taxonomy" id="1648404"/>
    <lineage>
        <taxon>Bacteria</taxon>
        <taxon>Pseudomonadati</taxon>
        <taxon>Pseudomonadota</taxon>
        <taxon>Alphaproteobacteria</taxon>
        <taxon>Sphingomonadales</taxon>
        <taxon>Erythrobacteraceae</taxon>
        <taxon>Aurantiacibacter</taxon>
    </lineage>
</organism>
<proteinExistence type="predicted"/>
<keyword evidence="1" id="KW-1133">Transmembrane helix</keyword>
<keyword evidence="1" id="KW-0812">Transmembrane</keyword>
<keyword evidence="1" id="KW-0472">Membrane</keyword>
<evidence type="ECO:0000256" key="1">
    <source>
        <dbReference type="SAM" id="Phobius"/>
    </source>
</evidence>
<feature type="transmembrane region" description="Helical" evidence="1">
    <location>
        <begin position="19"/>
        <end position="36"/>
    </location>
</feature>
<keyword evidence="3" id="KW-1185">Reference proteome</keyword>
<reference evidence="3" key="2">
    <citation type="submission" date="2015-04" db="EMBL/GenBank/DDBJ databases">
        <title>The complete genome sequence of Erythrobacter sp. s21-N3.</title>
        <authorList>
            <person name="Zhuang L."/>
            <person name="Liu Y."/>
            <person name="Shao Z."/>
        </authorList>
    </citation>
    <scope>NUCLEOTIDE SEQUENCE [LARGE SCALE GENOMIC DNA]</scope>
    <source>
        <strain evidence="3">s21-N3</strain>
    </source>
</reference>
<gene>
    <name evidence="2" type="ORF">CP97_14749</name>
</gene>
<accession>A0A168M1W5</accession>
<protein>
    <submittedName>
        <fullName evidence="2">Uncharacterized protein</fullName>
    </submittedName>
</protein>
<evidence type="ECO:0000313" key="2">
    <source>
        <dbReference type="EMBL" id="ANC50435.1"/>
    </source>
</evidence>
<dbReference type="EMBL" id="CP011310">
    <property type="protein sequence ID" value="ANC50435.1"/>
    <property type="molecule type" value="Genomic_DNA"/>
</dbReference>
<name>A0A168M1W5_9SPHN</name>